<feature type="region of interest" description="Disordered" evidence="1">
    <location>
        <begin position="1"/>
        <end position="62"/>
    </location>
</feature>
<proteinExistence type="predicted"/>
<dbReference type="EMBL" id="JNFQ01000003">
    <property type="protein sequence ID" value="KFG72112.1"/>
    <property type="molecule type" value="Genomic_DNA"/>
</dbReference>
<sequence length="132" mass="14150">MHLKGGPGVGDVPETAARRWSRERTTSSRHARPRSGELPDSRRPMKGQRGTAEQDTGAGRGALLAQGAQRVLGDRRQFRVGLGQVGEFVDHHRHRAFGAQSEEGVHRFVPVGEVVGAGRADVGGEGRARAAQ</sequence>
<reference evidence="2 3" key="1">
    <citation type="submission" date="2014-05" db="EMBL/GenBank/DDBJ databases">
        <title>Complete genome sequence of the Streptomyces mutabilis TRM45540.</title>
        <authorList>
            <person name="Luo X."/>
            <person name="Zhang L."/>
        </authorList>
    </citation>
    <scope>NUCLEOTIDE SEQUENCE [LARGE SCALE GENOMIC DNA]</scope>
    <source>
        <strain evidence="2 3">TRM45540</strain>
    </source>
</reference>
<name>A0A086MT94_9ACTN</name>
<dbReference type="Proteomes" id="UP000029095">
    <property type="component" value="Unassembled WGS sequence"/>
</dbReference>
<feature type="compositionally biased region" description="Basic and acidic residues" evidence="1">
    <location>
        <begin position="34"/>
        <end position="43"/>
    </location>
</feature>
<evidence type="ECO:0000313" key="2">
    <source>
        <dbReference type="EMBL" id="KFG72112.1"/>
    </source>
</evidence>
<feature type="compositionally biased region" description="Basic and acidic residues" evidence="1">
    <location>
        <begin position="16"/>
        <end position="26"/>
    </location>
</feature>
<evidence type="ECO:0000256" key="1">
    <source>
        <dbReference type="SAM" id="MobiDB-lite"/>
    </source>
</evidence>
<evidence type="ECO:0000313" key="3">
    <source>
        <dbReference type="Proteomes" id="UP000029095"/>
    </source>
</evidence>
<comment type="caution">
    <text evidence="2">The sequence shown here is derived from an EMBL/GenBank/DDBJ whole genome shotgun (WGS) entry which is preliminary data.</text>
</comment>
<accession>A0A086MT94</accession>
<dbReference type="HOGENOM" id="CLU_1915933_0_0_11"/>
<protein>
    <submittedName>
        <fullName evidence="2">Uncharacterized protein</fullName>
    </submittedName>
</protein>
<gene>
    <name evidence="2" type="ORF">FM21_28435</name>
</gene>
<organism evidence="2 3">
    <name type="scientific">Streptomyces mutabilis</name>
    <dbReference type="NCBI Taxonomy" id="67332"/>
    <lineage>
        <taxon>Bacteria</taxon>
        <taxon>Bacillati</taxon>
        <taxon>Actinomycetota</taxon>
        <taxon>Actinomycetes</taxon>
        <taxon>Kitasatosporales</taxon>
        <taxon>Streptomycetaceae</taxon>
        <taxon>Streptomyces</taxon>
    </lineage>
</organism>
<keyword evidence="3" id="KW-1185">Reference proteome</keyword>
<dbReference type="AlphaFoldDB" id="A0A086MT94"/>